<dbReference type="AlphaFoldDB" id="A0A2U2BRE5"/>
<proteinExistence type="predicted"/>
<keyword evidence="2" id="KW-1185">Reference proteome</keyword>
<gene>
    <name evidence="1" type="ORF">DDZ18_12515</name>
</gene>
<comment type="caution">
    <text evidence="1">The sequence shown here is derived from an EMBL/GenBank/DDBJ whole genome shotgun (WGS) entry which is preliminary data.</text>
</comment>
<reference evidence="2" key="1">
    <citation type="submission" date="2018-05" db="EMBL/GenBank/DDBJ databases">
        <authorList>
            <person name="Liu B.-T."/>
        </authorList>
    </citation>
    <scope>NUCLEOTIDE SEQUENCE [LARGE SCALE GENOMIC DNA]</scope>
    <source>
        <strain evidence="2">WD6-1</strain>
    </source>
</reference>
<name>A0A2U2BRE5_9PROT</name>
<sequence>MSEAAHKLGEGALSADKLAAANIHPETGLATDYLNHFNEVAMMMEMLPDMPDCAEDVLAWEPLDYEAHFERSGFAAKALAIKAYRAAPRALRAHLETIVLSLNAEIGRAKALLETGDPDAPAQVARLAGEEIHPLIAAASNAIHGRIEGEDLCEDCPAQADVDALFA</sequence>
<protein>
    <submittedName>
        <fullName evidence="1">Uncharacterized protein</fullName>
    </submittedName>
</protein>
<organism evidence="1 2">
    <name type="scientific">Marinicauda salina</name>
    <dbReference type="NCBI Taxonomy" id="2135793"/>
    <lineage>
        <taxon>Bacteria</taxon>
        <taxon>Pseudomonadati</taxon>
        <taxon>Pseudomonadota</taxon>
        <taxon>Alphaproteobacteria</taxon>
        <taxon>Maricaulales</taxon>
        <taxon>Maricaulaceae</taxon>
        <taxon>Marinicauda</taxon>
    </lineage>
</organism>
<evidence type="ECO:0000313" key="2">
    <source>
        <dbReference type="Proteomes" id="UP000245168"/>
    </source>
</evidence>
<dbReference type="RefSeq" id="WP_109253738.1">
    <property type="nucleotide sequence ID" value="NZ_QEXV01000006.1"/>
</dbReference>
<dbReference type="EMBL" id="QEXV01000006">
    <property type="protein sequence ID" value="PWE16584.1"/>
    <property type="molecule type" value="Genomic_DNA"/>
</dbReference>
<evidence type="ECO:0000313" key="1">
    <source>
        <dbReference type="EMBL" id="PWE16584.1"/>
    </source>
</evidence>
<dbReference type="OrthoDB" id="7172864at2"/>
<dbReference type="Proteomes" id="UP000245168">
    <property type="component" value="Unassembled WGS sequence"/>
</dbReference>
<accession>A0A2U2BRE5</accession>